<dbReference type="InterPro" id="IPR005000">
    <property type="entry name" value="Aldolase/citrate-lyase_domain"/>
</dbReference>
<dbReference type="InterPro" id="IPR006594">
    <property type="entry name" value="LisH"/>
</dbReference>
<reference evidence="11" key="1">
    <citation type="journal article" date="2017" name="Nat. Microbiol.">
        <title>Global analysis of biosynthetic gene clusters reveals vast potential of secondary metabolite production in Penicillium species.</title>
        <authorList>
            <person name="Nielsen J.C."/>
            <person name="Grijseels S."/>
            <person name="Prigent S."/>
            <person name="Ji B."/>
            <person name="Dainat J."/>
            <person name="Nielsen K.F."/>
            <person name="Frisvad J.C."/>
            <person name="Workman M."/>
            <person name="Nielsen J."/>
        </authorList>
    </citation>
    <scope>NUCLEOTIDE SEQUENCE [LARGE SCALE GENOMIC DNA]</scope>
    <source>
        <strain evidence="11">IBT 4502</strain>
    </source>
</reference>
<dbReference type="InterPro" id="IPR015813">
    <property type="entry name" value="Pyrv/PenolPyrv_kinase-like_dom"/>
</dbReference>
<evidence type="ECO:0000256" key="8">
    <source>
        <dbReference type="SAM" id="MobiDB-lite"/>
    </source>
</evidence>
<dbReference type="PROSITE" id="PS50897">
    <property type="entry name" value="CTLH"/>
    <property type="match status" value="1"/>
</dbReference>
<evidence type="ECO:0000256" key="4">
    <source>
        <dbReference type="ARBA" id="ARBA00022574"/>
    </source>
</evidence>
<feature type="repeat" description="WD" evidence="7">
    <location>
        <begin position="610"/>
        <end position="651"/>
    </location>
</feature>
<dbReference type="STRING" id="60169.A0A1V6P5G6"/>
<keyword evidence="4 7" id="KW-0853">WD repeat</keyword>
<dbReference type="Gene3D" id="3.20.20.60">
    <property type="entry name" value="Phosphoenolpyruvate-binding domains"/>
    <property type="match status" value="1"/>
</dbReference>
<feature type="repeat" description="WD" evidence="7">
    <location>
        <begin position="652"/>
        <end position="693"/>
    </location>
</feature>
<dbReference type="Pfam" id="PF03328">
    <property type="entry name" value="HpcH_HpaI"/>
    <property type="match status" value="1"/>
</dbReference>
<dbReference type="GO" id="GO:0046872">
    <property type="term" value="F:metal ion binding"/>
    <property type="evidence" value="ECO:0007669"/>
    <property type="project" value="UniProtKB-KW"/>
</dbReference>
<dbReference type="Pfam" id="PF00400">
    <property type="entry name" value="WD40"/>
    <property type="match status" value="4"/>
</dbReference>
<evidence type="ECO:0000256" key="2">
    <source>
        <dbReference type="ARBA" id="ARBA00017917"/>
    </source>
</evidence>
<feature type="compositionally biased region" description="Low complexity" evidence="8">
    <location>
        <begin position="263"/>
        <end position="272"/>
    </location>
</feature>
<evidence type="ECO:0000259" key="9">
    <source>
        <dbReference type="PROSITE" id="PS50897"/>
    </source>
</evidence>
<sequence length="932" mass="102362">MSSITLRSALQTTPVAYGFWLTLPSAPVAKTILRRSPEVAEGGFSWVLVDAEHGLINDSHYYELTNAVGHEGASPIIRVPWPEEWMIKRALDAGAHGVMTPMCHSAEDAAKVVSYCKYPPVGVRGYGPMFAPHSFPRVKPAEYDEKTHDEVLVIVQIESRPGVENVEEIAKVDGLDVLFIGPFDLAKQMRVTRGGEEHEAAIQRVLNAARSAGKKAAIFCSDGDDALRRTQQGFDMVSITTDVAVFGDGNPGSQTSEFLSAASQPPSSSTPRPNRRRRLSSSPDILGPSSAGTGHLPRIARETASQNYPSRVLGRPDGRPPSPKRRRLVIMRPDGTSTENGFLDASNESLASTSRKTGPNGQAATNGSSHTNGSKGPSQSSTYYGHNREEVTRILIQSLYELGYNESASLLSSESGYELETSGVATFRSAVLGGKWPEAERILIQSFRNAGSQQVDRKSPKEETLVLAEEADRNEMLFYLRQQKFLELLEARDLPAALNVLRQELTPLNFDVERLHALSSLLMCPTEVLHAQPGWDGSASSSRERLLGELSKSISPSVMIPQHRLAILLDHVKQTQINNCVYHNTADPPSLYSDHMCDRNDFPLDVIVDLTQHSDEVWYCEFSHDGSKLVTAGKDHNVLIYNTTDFSVIHRLTEHEDGVAFASWSPDDSKLITCSQDKKARVWSVESGRCLLTINHHRQPVTAAAWAADGDSFVTASLDAESQLRHWSMRGQSLYTWKGGFRVQDCAISADGRRLVAADTEAKVHVYNMITYEEDYCLPLPSKPTSVAISKDSRHMLINLAEGEIQLVDMETTAVVRQFKGQKQGEFVIRSTFGGAAENFVVSGSEDSKVYIWHKENGNIVETLEGHISGCVNSISWNPADPGMFASAGDDHAVRIWSREGNRSRPVGSVQRSGIPSNGFTRTSALRTTSAF</sequence>
<feature type="domain" description="CTLH" evidence="9">
    <location>
        <begin position="469"/>
        <end position="496"/>
    </location>
</feature>
<dbReference type="InterPro" id="IPR051350">
    <property type="entry name" value="WD_repeat-ST_regulator"/>
</dbReference>
<dbReference type="PANTHER" id="PTHR22838">
    <property type="entry name" value="WD REPEAT PROTEIN 26-RELATED"/>
    <property type="match status" value="1"/>
</dbReference>
<keyword evidence="6" id="KW-0677">Repeat</keyword>
<protein>
    <recommendedName>
        <fullName evidence="3">Protein FYV10</fullName>
    </recommendedName>
    <alternativeName>
        <fullName evidence="2">Protein fyv10</fullName>
    </alternativeName>
</protein>
<feature type="region of interest" description="Disordered" evidence="8">
    <location>
        <begin position="901"/>
        <end position="932"/>
    </location>
</feature>
<accession>A0A1V6P5G6</accession>
<evidence type="ECO:0000256" key="6">
    <source>
        <dbReference type="ARBA" id="ARBA00022737"/>
    </source>
</evidence>
<dbReference type="GO" id="GO:0034657">
    <property type="term" value="C:GID complex"/>
    <property type="evidence" value="ECO:0007669"/>
    <property type="project" value="TreeGrafter"/>
</dbReference>
<dbReference type="OrthoDB" id="972532at2759"/>
<dbReference type="PROSITE" id="PS50082">
    <property type="entry name" value="WD_REPEATS_2"/>
    <property type="match status" value="4"/>
</dbReference>
<dbReference type="InterPro" id="IPR040442">
    <property type="entry name" value="Pyrv_kinase-like_dom_sf"/>
</dbReference>
<feature type="repeat" description="WD" evidence="7">
    <location>
        <begin position="839"/>
        <end position="863"/>
    </location>
</feature>
<dbReference type="GO" id="GO:0003824">
    <property type="term" value="F:catalytic activity"/>
    <property type="evidence" value="ECO:0007669"/>
    <property type="project" value="InterPro"/>
</dbReference>
<dbReference type="PROSITE" id="PS50896">
    <property type="entry name" value="LISH"/>
    <property type="match status" value="1"/>
</dbReference>
<feature type="repeat" description="WD" evidence="7">
    <location>
        <begin position="872"/>
        <end position="898"/>
    </location>
</feature>
<proteinExistence type="predicted"/>
<dbReference type="CDD" id="cd00200">
    <property type="entry name" value="WD40"/>
    <property type="match status" value="1"/>
</dbReference>
<evidence type="ECO:0000256" key="3">
    <source>
        <dbReference type="ARBA" id="ARBA00018741"/>
    </source>
</evidence>
<dbReference type="Gene3D" id="2.130.10.10">
    <property type="entry name" value="YVTN repeat-like/Quinoprotein amine dehydrogenase"/>
    <property type="match status" value="1"/>
</dbReference>
<dbReference type="Pfam" id="PF23627">
    <property type="entry name" value="LisH_WDR26"/>
    <property type="match status" value="1"/>
</dbReference>
<evidence type="ECO:0000313" key="11">
    <source>
        <dbReference type="Proteomes" id="UP000191408"/>
    </source>
</evidence>
<evidence type="ECO:0000256" key="5">
    <source>
        <dbReference type="ARBA" id="ARBA00022723"/>
    </source>
</evidence>
<evidence type="ECO:0000256" key="7">
    <source>
        <dbReference type="PROSITE-ProRule" id="PRU00221"/>
    </source>
</evidence>
<keyword evidence="11" id="KW-1185">Reference proteome</keyword>
<dbReference type="InterPro" id="IPR036322">
    <property type="entry name" value="WD40_repeat_dom_sf"/>
</dbReference>
<feature type="compositionally biased region" description="Polar residues" evidence="8">
    <location>
        <begin position="251"/>
        <end position="262"/>
    </location>
</feature>
<dbReference type="SUPFAM" id="SSF50978">
    <property type="entry name" value="WD40 repeat-like"/>
    <property type="match status" value="1"/>
</dbReference>
<dbReference type="EMBL" id="MDYM01000001">
    <property type="protein sequence ID" value="OQD72017.1"/>
    <property type="molecule type" value="Genomic_DNA"/>
</dbReference>
<comment type="function">
    <text evidence="1">Involved in the proteasome-dependent degradation of fructose-1,6-bisphosphatase.</text>
</comment>
<comment type="caution">
    <text evidence="10">The sequence shown here is derived from an EMBL/GenBank/DDBJ whole genome shotgun (WGS) entry which is preliminary data.</text>
</comment>
<feature type="compositionally biased region" description="Polar residues" evidence="8">
    <location>
        <begin position="335"/>
        <end position="383"/>
    </location>
</feature>
<dbReference type="AlphaFoldDB" id="A0A1V6P5G6"/>
<feature type="compositionally biased region" description="Polar residues" evidence="8">
    <location>
        <begin position="910"/>
        <end position="932"/>
    </location>
</feature>
<dbReference type="SUPFAM" id="SSF51621">
    <property type="entry name" value="Phosphoenolpyruvate/pyruvate domain"/>
    <property type="match status" value="1"/>
</dbReference>
<dbReference type="Proteomes" id="UP000191408">
    <property type="component" value="Unassembled WGS sequence"/>
</dbReference>
<dbReference type="InterPro" id="IPR006595">
    <property type="entry name" value="CTLH_C"/>
</dbReference>
<dbReference type="PANTHER" id="PTHR22838:SF0">
    <property type="entry name" value="WD REPEAT-CONTAINING PROTEIN 26"/>
    <property type="match status" value="1"/>
</dbReference>
<organism evidence="10 11">
    <name type="scientific">Penicillium polonicum</name>
    <dbReference type="NCBI Taxonomy" id="60169"/>
    <lineage>
        <taxon>Eukaryota</taxon>
        <taxon>Fungi</taxon>
        <taxon>Dikarya</taxon>
        <taxon>Ascomycota</taxon>
        <taxon>Pezizomycotina</taxon>
        <taxon>Eurotiomycetes</taxon>
        <taxon>Eurotiomycetidae</taxon>
        <taxon>Eurotiales</taxon>
        <taxon>Aspergillaceae</taxon>
        <taxon>Penicillium</taxon>
    </lineage>
</organism>
<evidence type="ECO:0000256" key="1">
    <source>
        <dbReference type="ARBA" id="ARBA00002343"/>
    </source>
</evidence>
<dbReference type="InterPro" id="IPR015943">
    <property type="entry name" value="WD40/YVTN_repeat-like_dom_sf"/>
</dbReference>
<evidence type="ECO:0000313" key="10">
    <source>
        <dbReference type="EMBL" id="OQD72017.1"/>
    </source>
</evidence>
<dbReference type="PROSITE" id="PS50294">
    <property type="entry name" value="WD_REPEATS_REGION"/>
    <property type="match status" value="1"/>
</dbReference>
<dbReference type="InterPro" id="IPR001680">
    <property type="entry name" value="WD40_rpt"/>
</dbReference>
<keyword evidence="5" id="KW-0479">Metal-binding</keyword>
<feature type="region of interest" description="Disordered" evidence="8">
    <location>
        <begin position="247"/>
        <end position="383"/>
    </location>
</feature>
<dbReference type="SMART" id="SM00320">
    <property type="entry name" value="WD40"/>
    <property type="match status" value="6"/>
</dbReference>
<dbReference type="GO" id="GO:0043161">
    <property type="term" value="P:proteasome-mediated ubiquitin-dependent protein catabolic process"/>
    <property type="evidence" value="ECO:0007669"/>
    <property type="project" value="TreeGrafter"/>
</dbReference>
<name>A0A1V6P5G6_PENPO</name>
<gene>
    <name evidence="10" type="ORF">PENPOL_c001G07786</name>
</gene>